<protein>
    <recommendedName>
        <fullName evidence="1">Shedu protein SduA C-terminal domain-containing protein</fullName>
    </recommendedName>
</protein>
<dbReference type="RefSeq" id="WP_236891278.1">
    <property type="nucleotide sequence ID" value="NZ_AP024488.1"/>
</dbReference>
<accession>A0ABM7PCP8</accession>
<dbReference type="Proteomes" id="UP001320148">
    <property type="component" value="Chromosome"/>
</dbReference>
<evidence type="ECO:0000313" key="3">
    <source>
        <dbReference type="Proteomes" id="UP001320148"/>
    </source>
</evidence>
<evidence type="ECO:0000313" key="2">
    <source>
        <dbReference type="EMBL" id="BCS94984.1"/>
    </source>
</evidence>
<feature type="domain" description="Shedu protein SduA C-terminal" evidence="1">
    <location>
        <begin position="228"/>
        <end position="391"/>
    </location>
</feature>
<name>A0ABM7PCP8_9BACT</name>
<dbReference type="EMBL" id="AP024488">
    <property type="protein sequence ID" value="BCS94984.1"/>
    <property type="molecule type" value="Genomic_DNA"/>
</dbReference>
<reference evidence="2 3" key="1">
    <citation type="submission" date="2021-02" db="EMBL/GenBank/DDBJ databases">
        <title>Complete genome of Desulfoluna sp. strain ASN36.</title>
        <authorList>
            <person name="Takahashi A."/>
            <person name="Kojima H."/>
            <person name="Fukui M."/>
        </authorList>
    </citation>
    <scope>NUCLEOTIDE SEQUENCE [LARGE SCALE GENOMIC DNA]</scope>
    <source>
        <strain evidence="2 3">ASN36</strain>
    </source>
</reference>
<gene>
    <name evidence="2" type="ORF">DSLASN_06160</name>
</gene>
<proteinExistence type="predicted"/>
<dbReference type="Pfam" id="PF14082">
    <property type="entry name" value="SduA_C"/>
    <property type="match status" value="1"/>
</dbReference>
<dbReference type="InterPro" id="IPR025359">
    <property type="entry name" value="SduA_C"/>
</dbReference>
<organism evidence="2 3">
    <name type="scientific">Desulfoluna limicola</name>
    <dbReference type="NCBI Taxonomy" id="2810562"/>
    <lineage>
        <taxon>Bacteria</taxon>
        <taxon>Pseudomonadati</taxon>
        <taxon>Thermodesulfobacteriota</taxon>
        <taxon>Desulfobacteria</taxon>
        <taxon>Desulfobacterales</taxon>
        <taxon>Desulfolunaceae</taxon>
        <taxon>Desulfoluna</taxon>
    </lineage>
</organism>
<sequence>MIEFRIEDRFVVLVYESEQGDNDWVYGKLEQDGYIYLKNTFNLTKKLLWDKSTKTSSTPQNISFRSKNNSVEFGVAEKINGYYKFLKDVLLIDNDLYIHESISLTHRTFTAHRNVSIFRKFDELAKSDIYIGGDHENCIPNKDFVSLIKNFPNSYELNKYVLARVSGVVRTYMETKVDAEEKYHQYMDKKASVVGQDLYNHFSEFETYKYTAIYNKLEKMLNSEILYNENQWQDEILQIILLIYPKYIHVFKEARIKDIYSNKNRKIDILLVDTTGNTDIIEIKKPFDKCIVTMNTYRDNFIPLRELSGTVMQVEKYIFYLNKCGKHGEDALTKRYENELPLNFKIRITNPNGIIIMGRSNNLTSSQKQDFEVIKRKYKHVVDILTYDDLLIRLKSMINHWGK</sequence>
<keyword evidence="3" id="KW-1185">Reference proteome</keyword>
<evidence type="ECO:0000259" key="1">
    <source>
        <dbReference type="Pfam" id="PF14082"/>
    </source>
</evidence>